<evidence type="ECO:0000256" key="5">
    <source>
        <dbReference type="PROSITE-ProRule" id="PRU00169"/>
    </source>
</evidence>
<keyword evidence="10" id="KW-1185">Reference proteome</keyword>
<dbReference type="InterPro" id="IPR005467">
    <property type="entry name" value="His_kinase_dom"/>
</dbReference>
<evidence type="ECO:0000256" key="2">
    <source>
        <dbReference type="ARBA" id="ARBA00012438"/>
    </source>
</evidence>
<feature type="domain" description="Histidine kinase" evidence="6">
    <location>
        <begin position="211"/>
        <end position="432"/>
    </location>
</feature>
<dbReference type="PROSITE" id="PS50113">
    <property type="entry name" value="PAC"/>
    <property type="match status" value="1"/>
</dbReference>
<dbReference type="InterPro" id="IPR000700">
    <property type="entry name" value="PAS-assoc_C"/>
</dbReference>
<protein>
    <recommendedName>
        <fullName evidence="2">histidine kinase</fullName>
        <ecNumber evidence="2">2.7.13.3</ecNumber>
    </recommendedName>
</protein>
<dbReference type="SUPFAM" id="SSF52172">
    <property type="entry name" value="CheY-like"/>
    <property type="match status" value="2"/>
</dbReference>
<dbReference type="SUPFAM" id="SSF55874">
    <property type="entry name" value="ATPase domain of HSP90 chaperone/DNA topoisomerase II/histidine kinase"/>
    <property type="match status" value="1"/>
</dbReference>
<dbReference type="CDD" id="cd00130">
    <property type="entry name" value="PAS"/>
    <property type="match status" value="1"/>
</dbReference>
<dbReference type="SUPFAM" id="SSF55785">
    <property type="entry name" value="PYP-like sensor domain (PAS domain)"/>
    <property type="match status" value="1"/>
</dbReference>
<dbReference type="SMART" id="SM00387">
    <property type="entry name" value="HATPase_c"/>
    <property type="match status" value="1"/>
</dbReference>
<dbReference type="Gene3D" id="3.40.50.2300">
    <property type="match status" value="2"/>
</dbReference>
<dbReference type="EC" id="2.7.13.3" evidence="2"/>
<dbReference type="CDD" id="cd00156">
    <property type="entry name" value="REC"/>
    <property type="match status" value="1"/>
</dbReference>
<gene>
    <name evidence="9" type="ORF">GPA24_03230</name>
</gene>
<accession>A0ABX1NRF3</accession>
<dbReference type="Pfam" id="PF00072">
    <property type="entry name" value="Response_reg"/>
    <property type="match status" value="2"/>
</dbReference>
<feature type="modified residue" description="4-aspartylphosphate" evidence="5">
    <location>
        <position position="649"/>
    </location>
</feature>
<dbReference type="SMART" id="SM00448">
    <property type="entry name" value="REC"/>
    <property type="match status" value="2"/>
</dbReference>
<evidence type="ECO:0000313" key="10">
    <source>
        <dbReference type="Proteomes" id="UP000633943"/>
    </source>
</evidence>
<sequence length="744" mass="81918">MRSPRLNQQIASAFGTSGDEPLEHALAPLHAAGLSGLAANFERLLARVDDTYLKFAPVQRAAAKAKHLLDRLDLSGDIVCEWNLVTRTIRGSTVWKQRFGAAPHDADKPISEWSAWVHPEDRVLVNERLNVVLQGRAPLIEFEHRLQAPGDEWRWWLLRGRVAARDDQGKPTRLLVLHRDISNQKRVEAALLRAKEEAETASRARGTFLANMSHEIRTPMNAILGMTELALDTTLDDEQHSYLTTVKSSAEALLTIINDVLDLSKIEAGRIDLETVVFPLRTTLSESIRGLAVSAQRKGLEVMLDIAPDVPERLYGDPTRLRQILANLVGNAIKFTERGEISVQVSVLRRSGMSLYLQFAVHDTGIGIATDHHEQIFDAFSQADASTTRRFGGTGLGLSISDLLVKLMDGQLWLESEPGQGSTFYFSVRLATDRNESLPPAPPASMCGRRALIVDDCPSAAELLARMLQRLGIETEIAGDPACISARLVARRQAGEPVELLLIDAGMPPPGGFALASALAQGGGGEALVMLLANHGQRQELGRHGRDAIRSYVVKPVFEADLFDALKTALGVNELASVELDELVIDRDPADADGQSEPLAVLLVEDTPVNQTLAVHLLNKAGHRVTVANNGLEAIECFETQRFDLILMDLQMPVMDGMEATEKIRASEMRRSWFVGESQRLSYIAAMTAHAMEGDRERCLAAGMDDYLSKPIRREALDQLLQRAIAHRSAPKPNWSDIMRGWRN</sequence>
<dbReference type="Gene3D" id="3.30.450.20">
    <property type="entry name" value="PAS domain"/>
    <property type="match status" value="1"/>
</dbReference>
<dbReference type="Pfam" id="PF08447">
    <property type="entry name" value="PAS_3"/>
    <property type="match status" value="1"/>
</dbReference>
<dbReference type="RefSeq" id="WP_169201337.1">
    <property type="nucleotide sequence ID" value="NZ_CP059467.1"/>
</dbReference>
<dbReference type="Gene3D" id="1.10.287.130">
    <property type="match status" value="1"/>
</dbReference>
<dbReference type="CDD" id="cd00082">
    <property type="entry name" value="HisKA"/>
    <property type="match status" value="1"/>
</dbReference>
<feature type="domain" description="PAC" evidence="8">
    <location>
        <begin position="140"/>
        <end position="193"/>
    </location>
</feature>
<dbReference type="InterPro" id="IPR003661">
    <property type="entry name" value="HisK_dim/P_dom"/>
</dbReference>
<dbReference type="SMART" id="SM00388">
    <property type="entry name" value="HisKA"/>
    <property type="match status" value="1"/>
</dbReference>
<evidence type="ECO:0000259" key="7">
    <source>
        <dbReference type="PROSITE" id="PS50110"/>
    </source>
</evidence>
<comment type="catalytic activity">
    <reaction evidence="1">
        <text>ATP + protein L-histidine = ADP + protein N-phospho-L-histidine.</text>
        <dbReference type="EC" id="2.7.13.3"/>
    </reaction>
</comment>
<evidence type="ECO:0000313" key="9">
    <source>
        <dbReference type="EMBL" id="NMG14565.1"/>
    </source>
</evidence>
<evidence type="ECO:0000256" key="3">
    <source>
        <dbReference type="ARBA" id="ARBA00022553"/>
    </source>
</evidence>
<feature type="domain" description="Response regulatory" evidence="7">
    <location>
        <begin position="600"/>
        <end position="725"/>
    </location>
</feature>
<dbReference type="SUPFAM" id="SSF47384">
    <property type="entry name" value="Homodimeric domain of signal transducing histidine kinase"/>
    <property type="match status" value="1"/>
</dbReference>
<dbReference type="InterPro" id="IPR036097">
    <property type="entry name" value="HisK_dim/P_sf"/>
</dbReference>
<dbReference type="Pfam" id="PF02518">
    <property type="entry name" value="HATPase_c"/>
    <property type="match status" value="1"/>
</dbReference>
<dbReference type="CDD" id="cd17546">
    <property type="entry name" value="REC_hyHK_CKI1_RcsC-like"/>
    <property type="match status" value="1"/>
</dbReference>
<dbReference type="InterPro" id="IPR013655">
    <property type="entry name" value="PAS_fold_3"/>
</dbReference>
<dbReference type="InterPro" id="IPR000014">
    <property type="entry name" value="PAS"/>
</dbReference>
<feature type="domain" description="Response regulatory" evidence="7">
    <location>
        <begin position="450"/>
        <end position="570"/>
    </location>
</feature>
<comment type="caution">
    <text evidence="9">The sequence shown here is derived from an EMBL/GenBank/DDBJ whole genome shotgun (WGS) entry which is preliminary data.</text>
</comment>
<feature type="modified residue" description="4-aspartylphosphate" evidence="5">
    <location>
        <position position="504"/>
    </location>
</feature>
<dbReference type="PRINTS" id="PR00344">
    <property type="entry name" value="BCTRLSENSOR"/>
</dbReference>
<evidence type="ECO:0000256" key="4">
    <source>
        <dbReference type="ARBA" id="ARBA00023012"/>
    </source>
</evidence>
<dbReference type="InterPro" id="IPR036890">
    <property type="entry name" value="HATPase_C_sf"/>
</dbReference>
<name>A0ABX1NRF3_9RHOO</name>
<dbReference type="InterPro" id="IPR001789">
    <property type="entry name" value="Sig_transdc_resp-reg_receiver"/>
</dbReference>
<dbReference type="EMBL" id="WTVP01000005">
    <property type="protein sequence ID" value="NMG14565.1"/>
    <property type="molecule type" value="Genomic_DNA"/>
</dbReference>
<dbReference type="InterPro" id="IPR035965">
    <property type="entry name" value="PAS-like_dom_sf"/>
</dbReference>
<dbReference type="InterPro" id="IPR004358">
    <property type="entry name" value="Sig_transdc_His_kin-like_C"/>
</dbReference>
<keyword evidence="3 5" id="KW-0597">Phosphoprotein</keyword>
<dbReference type="InterPro" id="IPR001610">
    <property type="entry name" value="PAC"/>
</dbReference>
<dbReference type="SMART" id="SM00086">
    <property type="entry name" value="PAC"/>
    <property type="match status" value="1"/>
</dbReference>
<dbReference type="InterPro" id="IPR011006">
    <property type="entry name" value="CheY-like_superfamily"/>
</dbReference>
<dbReference type="Gene3D" id="3.30.565.10">
    <property type="entry name" value="Histidine kinase-like ATPase, C-terminal domain"/>
    <property type="match status" value="1"/>
</dbReference>
<evidence type="ECO:0000259" key="8">
    <source>
        <dbReference type="PROSITE" id="PS50113"/>
    </source>
</evidence>
<dbReference type="PANTHER" id="PTHR45339:SF1">
    <property type="entry name" value="HYBRID SIGNAL TRANSDUCTION HISTIDINE KINASE J"/>
    <property type="match status" value="1"/>
</dbReference>
<dbReference type="InterPro" id="IPR003594">
    <property type="entry name" value="HATPase_dom"/>
</dbReference>
<dbReference type="Proteomes" id="UP000633943">
    <property type="component" value="Unassembled WGS sequence"/>
</dbReference>
<proteinExistence type="predicted"/>
<reference evidence="9 10" key="1">
    <citation type="submission" date="2019-12" db="EMBL/GenBank/DDBJ databases">
        <title>Comparative genomics gives insights into the taxonomy of the Azoarcus-Aromatoleum group and reveals separate origins of nif in the plant-associated Azoarcus and non-plant-associated Aromatoleum sub-groups.</title>
        <authorList>
            <person name="Lafos M."/>
            <person name="Maluk M."/>
            <person name="Batista M."/>
            <person name="Junghare M."/>
            <person name="Carmona M."/>
            <person name="Faoro H."/>
            <person name="Cruz L.M."/>
            <person name="Battistoni F."/>
            <person name="De Souza E."/>
            <person name="Pedrosa F."/>
            <person name="Chen W.-M."/>
            <person name="Poole P.S."/>
            <person name="Dixon R.A."/>
            <person name="James E.K."/>
        </authorList>
    </citation>
    <scope>NUCLEOTIDE SEQUENCE [LARGE SCALE GENOMIC DNA]</scope>
    <source>
        <strain evidence="9 10">PbN1</strain>
    </source>
</reference>
<keyword evidence="4" id="KW-0902">Two-component regulatory system</keyword>
<dbReference type="PROSITE" id="PS50109">
    <property type="entry name" value="HIS_KIN"/>
    <property type="match status" value="1"/>
</dbReference>
<organism evidence="9 10">
    <name type="scientific">Aromatoleum bremense</name>
    <dbReference type="NCBI Taxonomy" id="76115"/>
    <lineage>
        <taxon>Bacteria</taxon>
        <taxon>Pseudomonadati</taxon>
        <taxon>Pseudomonadota</taxon>
        <taxon>Betaproteobacteria</taxon>
        <taxon>Rhodocyclales</taxon>
        <taxon>Rhodocyclaceae</taxon>
        <taxon>Aromatoleum</taxon>
    </lineage>
</organism>
<dbReference type="CDD" id="cd16922">
    <property type="entry name" value="HATPase_EvgS-ArcB-TorS-like"/>
    <property type="match status" value="1"/>
</dbReference>
<dbReference type="PROSITE" id="PS50110">
    <property type="entry name" value="RESPONSE_REGULATORY"/>
    <property type="match status" value="2"/>
</dbReference>
<dbReference type="Pfam" id="PF00512">
    <property type="entry name" value="HisKA"/>
    <property type="match status" value="1"/>
</dbReference>
<evidence type="ECO:0000256" key="1">
    <source>
        <dbReference type="ARBA" id="ARBA00000085"/>
    </source>
</evidence>
<dbReference type="PANTHER" id="PTHR45339">
    <property type="entry name" value="HYBRID SIGNAL TRANSDUCTION HISTIDINE KINASE J"/>
    <property type="match status" value="1"/>
</dbReference>
<evidence type="ECO:0000259" key="6">
    <source>
        <dbReference type="PROSITE" id="PS50109"/>
    </source>
</evidence>